<dbReference type="Proteomes" id="UP000189796">
    <property type="component" value="Chromosome I"/>
</dbReference>
<protein>
    <submittedName>
        <fullName evidence="1">Uncharacterized protein</fullName>
    </submittedName>
</protein>
<organism evidence="1 2">
    <name type="scientific">Bradyrhizobium erythrophlei</name>
    <dbReference type="NCBI Taxonomy" id="1437360"/>
    <lineage>
        <taxon>Bacteria</taxon>
        <taxon>Pseudomonadati</taxon>
        <taxon>Pseudomonadota</taxon>
        <taxon>Alphaproteobacteria</taxon>
        <taxon>Hyphomicrobiales</taxon>
        <taxon>Nitrobacteraceae</taxon>
        <taxon>Bradyrhizobium</taxon>
    </lineage>
</organism>
<accession>A0A1M5SK39</accession>
<sequence>MSDKVEIFRARIVSLGLSHSAVDRILGKAGYTNKVMNRKKRLGAKVEAELCEALALKPEFVVDAERETLMQSEWQRWRRK</sequence>
<dbReference type="EMBL" id="LT670817">
    <property type="protein sequence ID" value="SHH38273.1"/>
    <property type="molecule type" value="Genomic_DNA"/>
</dbReference>
<evidence type="ECO:0000313" key="2">
    <source>
        <dbReference type="Proteomes" id="UP000189796"/>
    </source>
</evidence>
<proteinExistence type="predicted"/>
<name>A0A1M5SK39_9BRAD</name>
<dbReference type="AlphaFoldDB" id="A0A1M5SK39"/>
<gene>
    <name evidence="1" type="ORF">SAMN05443248_4620</name>
</gene>
<reference evidence="1 2" key="1">
    <citation type="submission" date="2016-11" db="EMBL/GenBank/DDBJ databases">
        <authorList>
            <person name="Jaros S."/>
            <person name="Januszkiewicz K."/>
            <person name="Wedrychowicz H."/>
        </authorList>
    </citation>
    <scope>NUCLEOTIDE SEQUENCE [LARGE SCALE GENOMIC DNA]</scope>
    <source>
        <strain evidence="1 2">GAS138</strain>
    </source>
</reference>
<dbReference type="RefSeq" id="WP_079603389.1">
    <property type="nucleotide sequence ID" value="NZ_LT670817.1"/>
</dbReference>
<evidence type="ECO:0000313" key="1">
    <source>
        <dbReference type="EMBL" id="SHH38273.1"/>
    </source>
</evidence>